<proteinExistence type="predicted"/>
<accession>A0ABN2R4K5</accession>
<dbReference type="EMBL" id="BAAAPB010000002">
    <property type="protein sequence ID" value="GAA1963564.1"/>
    <property type="molecule type" value="Genomic_DNA"/>
</dbReference>
<organism evidence="5 6">
    <name type="scientific">Nocardioides panacihumi</name>
    <dbReference type="NCBI Taxonomy" id="400774"/>
    <lineage>
        <taxon>Bacteria</taxon>
        <taxon>Bacillati</taxon>
        <taxon>Actinomycetota</taxon>
        <taxon>Actinomycetes</taxon>
        <taxon>Propionibacteriales</taxon>
        <taxon>Nocardioidaceae</taxon>
        <taxon>Nocardioides</taxon>
    </lineage>
</organism>
<dbReference type="RefSeq" id="WP_344045132.1">
    <property type="nucleotide sequence ID" value="NZ_BAAAPB010000002.1"/>
</dbReference>
<evidence type="ECO:0000256" key="3">
    <source>
        <dbReference type="SAM" id="SignalP"/>
    </source>
</evidence>
<feature type="chain" id="PRO_5045154758" description="Inosine/uridine-preferring nucleoside hydrolase domain-containing protein" evidence="3">
    <location>
        <begin position="22"/>
        <end position="332"/>
    </location>
</feature>
<dbReference type="PANTHER" id="PTHR12304">
    <property type="entry name" value="INOSINE-URIDINE PREFERRING NUCLEOSIDE HYDROLASE"/>
    <property type="match status" value="1"/>
</dbReference>
<evidence type="ECO:0000259" key="4">
    <source>
        <dbReference type="Pfam" id="PF01156"/>
    </source>
</evidence>
<dbReference type="Gene3D" id="3.90.245.10">
    <property type="entry name" value="Ribonucleoside hydrolase-like"/>
    <property type="match status" value="1"/>
</dbReference>
<keyword evidence="1" id="KW-0378">Hydrolase</keyword>
<keyword evidence="2" id="KW-0326">Glycosidase</keyword>
<comment type="caution">
    <text evidence="5">The sequence shown here is derived from an EMBL/GenBank/DDBJ whole genome shotgun (WGS) entry which is preliminary data.</text>
</comment>
<feature type="signal peptide" evidence="3">
    <location>
        <begin position="1"/>
        <end position="21"/>
    </location>
</feature>
<evidence type="ECO:0000256" key="1">
    <source>
        <dbReference type="ARBA" id="ARBA00022801"/>
    </source>
</evidence>
<feature type="domain" description="Inosine/uridine-preferring nucleoside hydrolase" evidence="4">
    <location>
        <begin position="51"/>
        <end position="242"/>
    </location>
</feature>
<evidence type="ECO:0000256" key="2">
    <source>
        <dbReference type="ARBA" id="ARBA00023295"/>
    </source>
</evidence>
<evidence type="ECO:0000313" key="6">
    <source>
        <dbReference type="Proteomes" id="UP001500571"/>
    </source>
</evidence>
<reference evidence="5 6" key="1">
    <citation type="journal article" date="2019" name="Int. J. Syst. Evol. Microbiol.">
        <title>The Global Catalogue of Microorganisms (GCM) 10K type strain sequencing project: providing services to taxonomists for standard genome sequencing and annotation.</title>
        <authorList>
            <consortium name="The Broad Institute Genomics Platform"/>
            <consortium name="The Broad Institute Genome Sequencing Center for Infectious Disease"/>
            <person name="Wu L."/>
            <person name="Ma J."/>
        </authorList>
    </citation>
    <scope>NUCLEOTIDE SEQUENCE [LARGE SCALE GENOMIC DNA]</scope>
    <source>
        <strain evidence="5 6">JCM 15309</strain>
    </source>
</reference>
<name>A0ABN2R4K5_9ACTN</name>
<dbReference type="Pfam" id="PF01156">
    <property type="entry name" value="IU_nuc_hydro"/>
    <property type="match status" value="1"/>
</dbReference>
<dbReference type="InterPro" id="IPR036452">
    <property type="entry name" value="Ribo_hydro-like"/>
</dbReference>
<dbReference type="Proteomes" id="UP001500571">
    <property type="component" value="Unassembled WGS sequence"/>
</dbReference>
<protein>
    <recommendedName>
        <fullName evidence="4">Inosine/uridine-preferring nucleoside hydrolase domain-containing protein</fullName>
    </recommendedName>
</protein>
<dbReference type="InterPro" id="IPR001910">
    <property type="entry name" value="Inosine/uridine_hydrolase_dom"/>
</dbReference>
<dbReference type="InterPro" id="IPR023186">
    <property type="entry name" value="IUNH"/>
</dbReference>
<dbReference type="PROSITE" id="PS51257">
    <property type="entry name" value="PROKAR_LIPOPROTEIN"/>
    <property type="match status" value="1"/>
</dbReference>
<keyword evidence="3" id="KW-0732">Signal</keyword>
<dbReference type="SUPFAM" id="SSF53590">
    <property type="entry name" value="Nucleoside hydrolase"/>
    <property type="match status" value="1"/>
</dbReference>
<keyword evidence="6" id="KW-1185">Reference proteome</keyword>
<gene>
    <name evidence="5" type="ORF">GCM10009798_24520</name>
</gene>
<evidence type="ECO:0000313" key="5">
    <source>
        <dbReference type="EMBL" id="GAA1963564.1"/>
    </source>
</evidence>
<dbReference type="PANTHER" id="PTHR12304:SF46">
    <property type="entry name" value="INOSINE-ADENOSINE-GUANOSINE-NUCLEOSIDE HYDROLASE"/>
    <property type="match status" value="1"/>
</dbReference>
<sequence>MRALAAFATAVALLACGCASACTAAYDDDGEVMPPGQLSVPAAKHHDAVDVVVDTDLAPDDLVALAYLLRHPGVRVLAVTVPATGMVWCPAGVDIAHDLMVAVRADPVPISCGTTARGPHGVPFPADWSVTAASDSGLQRDDEIWTKTDPTPPAALIGRLAKTHPGLQVVELAPATELAALLRSDPTAYSRIDRIVAMTGVAAGPPQDATAGEWNAAADPDALAAVLAGPVPMTIVPNEVVPDGSPAGMRQPVVGGIGVLTAAPPPRFWDLATAAYFTHPDAGGTRTGRWSVALTGEPGRLTREGDGDDAVVTSLDTATLDAAYREVFAPER</sequence>